<dbReference type="PANTHER" id="PTHR10658">
    <property type="entry name" value="PHOSPHATIDYLINOSITOL TRANSFER PROTEIN"/>
    <property type="match status" value="1"/>
</dbReference>
<dbReference type="InterPro" id="IPR028889">
    <property type="entry name" value="USP"/>
</dbReference>
<dbReference type="GO" id="GO:0008526">
    <property type="term" value="F:phosphatidylinositol transfer activity"/>
    <property type="evidence" value="ECO:0007669"/>
    <property type="project" value="TreeGrafter"/>
</dbReference>
<accession>A0A0V0SB65</accession>
<comment type="caution">
    <text evidence="4">The sequence shown here is derived from an EMBL/GenBank/DDBJ whole genome shotgun (WGS) entry which is preliminary data.</text>
</comment>
<evidence type="ECO:0000259" key="3">
    <source>
        <dbReference type="PROSITE" id="PS50235"/>
    </source>
</evidence>
<dbReference type="Pfam" id="PF00443">
    <property type="entry name" value="UCH"/>
    <property type="match status" value="1"/>
</dbReference>
<dbReference type="CDD" id="cd08888">
    <property type="entry name" value="SRPBCC_PITPNA-B_like"/>
    <property type="match status" value="1"/>
</dbReference>
<dbReference type="GO" id="GO:0004843">
    <property type="term" value="F:cysteine-type deubiquitinase activity"/>
    <property type="evidence" value="ECO:0007669"/>
    <property type="project" value="UniProtKB-UniRule"/>
</dbReference>
<dbReference type="PROSITE" id="PS50235">
    <property type="entry name" value="USP_3"/>
    <property type="match status" value="1"/>
</dbReference>
<keyword evidence="1" id="KW-0833">Ubl conjugation pathway</keyword>
<dbReference type="EMBL" id="JYDL01000021">
    <property type="protein sequence ID" value="KRX23938.1"/>
    <property type="molecule type" value="Genomic_DNA"/>
</dbReference>
<evidence type="ECO:0000313" key="4">
    <source>
        <dbReference type="EMBL" id="KRX23938.1"/>
    </source>
</evidence>
<comment type="catalytic activity">
    <reaction evidence="1">
        <text>Thiol-dependent hydrolysis of ester, thioester, amide, peptide and isopeptide bonds formed by the C-terminal Gly of ubiquitin (a 76-residue protein attached to proteins as an intracellular targeting signal).</text>
        <dbReference type="EC" id="3.4.19.12"/>
    </reaction>
</comment>
<dbReference type="GO" id="GO:0031210">
    <property type="term" value="F:phosphatidylcholine binding"/>
    <property type="evidence" value="ECO:0007669"/>
    <property type="project" value="TreeGrafter"/>
</dbReference>
<dbReference type="GO" id="GO:0016579">
    <property type="term" value="P:protein deubiquitination"/>
    <property type="evidence" value="ECO:0007669"/>
    <property type="project" value="InterPro"/>
</dbReference>
<dbReference type="GO" id="GO:0008525">
    <property type="term" value="F:phosphatidylcholine transporter activity"/>
    <property type="evidence" value="ECO:0007669"/>
    <property type="project" value="TreeGrafter"/>
</dbReference>
<dbReference type="InterPro" id="IPR018200">
    <property type="entry name" value="USP_CS"/>
</dbReference>
<keyword evidence="1" id="KW-0788">Thiol protease</keyword>
<dbReference type="InterPro" id="IPR023393">
    <property type="entry name" value="START-like_dom_sf"/>
</dbReference>
<dbReference type="PRINTS" id="PR00391">
    <property type="entry name" value="PITRANSFER"/>
</dbReference>
<keyword evidence="5" id="KW-1185">Reference proteome</keyword>
<feature type="region of interest" description="Disordered" evidence="2">
    <location>
        <begin position="122"/>
        <end position="142"/>
    </location>
</feature>
<evidence type="ECO:0000313" key="5">
    <source>
        <dbReference type="Proteomes" id="UP000054630"/>
    </source>
</evidence>
<comment type="similarity">
    <text evidence="1">Belongs to the peptidase C19 family.</text>
</comment>
<dbReference type="Gene3D" id="3.30.530.20">
    <property type="match status" value="1"/>
</dbReference>
<dbReference type="FunFam" id="3.30.530.20:FF:000025">
    <property type="entry name" value="Phosphatidylinositol transfer protein beta"/>
    <property type="match status" value="1"/>
</dbReference>
<gene>
    <name evidence="4" type="primary">Pitpnb</name>
    <name evidence="4" type="ORF">T07_8591</name>
</gene>
<dbReference type="InterPro" id="IPR055261">
    <property type="entry name" value="PI_transfer_N"/>
</dbReference>
<dbReference type="PANTHER" id="PTHR10658:SF11">
    <property type="entry name" value="VIBRATOR, ISOFORM B"/>
    <property type="match status" value="1"/>
</dbReference>
<sequence length="979" mass="112656">MAETVFKGLVRMTGCFFATQWTSGDWTFFTKSSSSQYYLRLKIESSHAFREYPLCSVQDVPDEVLENTAYYRLRFVNEICAFIQLPYDQLLKLHNFVIAAMKDSNNSHAPLLQIEAVENSNQSKLEEQLPNSEVNHKDDDDDDDDVLNDVELLEKIFFCLLFRFNTSLVDVISTMTQDATEKENMPILIAETPPSHSKRPRCPSVSKSEKRPYYITRRISRRLANEEQSPYGFSNLGNTCYMNAILQALLHQKPFAQELWRAYEKSRLLLQPDSLLSHLSNLLRGSNGDLSVNKKDLLLSVKNKIASTARQFYGDSEHDAQEFILQLINQLNDEVRALNKSYPENQISNPVFRNFSFAICSYRKCTKCGHTTCSEEEFVDLPLDLHSKLQSFSLQKLVEAFFADGTVNRHCEKCNCDEAFAQSRITRLPRILVINVKRHYFNGLSSEIRKAENVISIPLFITLRDFCVSDAVDSADLTLSAKKAYPFHMTDDQEKSKKLRIMFRNSKVLFQGEDSSSEKAAVEDEFDMFALSPKDDVVECRQEDEESSISSGSSSKRRRSEKSELSESLIVGTDERFEEDLTEAIRLSIIESQRDQPKENCVELDGASLNGLTNNLSPGEEELLRNEQEGFLPRSYKLCAVVNHIGLSCQTGHYITDVYDWKENEWFCFDDSKAKLTSLKEVQQQRKKTGYIFFYVDKKLLTDSIYFFPMLIKEYRIVLPLTVEEYQVAQLWAVAEASKNETGGGEGIEVLRNEPYSNYPLLDGAYDVGQYTHKIYHLASKVPWWVRKLAPAGALELHEEAWNAFPYCRTILTNPNYMKDNFVAKVETIHLPDRGDTPNPHNLPPEILAQREIVYIDIANDPIDPCDDKPDSNPKLYRSARTGRGPLTGNWQDSCEPVMCCYKLVTVEFRWWGLQSRVEAFIHKSERRLFQVFHRELFCWTDQWYGLTMQDIRKIEDETKIELDVQRSEGSVRGMSAAE</sequence>
<dbReference type="OrthoDB" id="5813749at2759"/>
<reference evidence="4 5" key="1">
    <citation type="submission" date="2015-01" db="EMBL/GenBank/DDBJ databases">
        <title>Evolution of Trichinella species and genotypes.</title>
        <authorList>
            <person name="Korhonen P.K."/>
            <person name="Edoardo P."/>
            <person name="Giuseppe L.R."/>
            <person name="Gasser R.B."/>
        </authorList>
    </citation>
    <scope>NUCLEOTIDE SEQUENCE [LARGE SCALE GENOMIC DNA]</scope>
    <source>
        <strain evidence="4">ISS37</strain>
    </source>
</reference>
<keyword evidence="1" id="KW-0378">Hydrolase</keyword>
<dbReference type="PROSITE" id="PS00972">
    <property type="entry name" value="USP_1"/>
    <property type="match status" value="1"/>
</dbReference>
<keyword evidence="1" id="KW-0645">Protease</keyword>
<dbReference type="STRING" id="6336.A0A0V0SB65"/>
<feature type="domain" description="USP" evidence="3">
    <location>
        <begin position="231"/>
        <end position="698"/>
    </location>
</feature>
<organism evidence="4 5">
    <name type="scientific">Trichinella nelsoni</name>
    <dbReference type="NCBI Taxonomy" id="6336"/>
    <lineage>
        <taxon>Eukaryota</taxon>
        <taxon>Metazoa</taxon>
        <taxon>Ecdysozoa</taxon>
        <taxon>Nematoda</taxon>
        <taxon>Enoplea</taxon>
        <taxon>Dorylaimia</taxon>
        <taxon>Trichinellida</taxon>
        <taxon>Trichinellidae</taxon>
        <taxon>Trichinella</taxon>
    </lineage>
</organism>
<dbReference type="Gene3D" id="3.90.70.10">
    <property type="entry name" value="Cysteine proteinases"/>
    <property type="match status" value="1"/>
</dbReference>
<dbReference type="Pfam" id="PF02121">
    <property type="entry name" value="IP_trans"/>
    <property type="match status" value="1"/>
</dbReference>
<dbReference type="SUPFAM" id="SSF54001">
    <property type="entry name" value="Cysteine proteinases"/>
    <property type="match status" value="1"/>
</dbReference>
<dbReference type="PROSITE" id="PS00973">
    <property type="entry name" value="USP_2"/>
    <property type="match status" value="1"/>
</dbReference>
<dbReference type="InterPro" id="IPR001666">
    <property type="entry name" value="PI_transfer"/>
</dbReference>
<feature type="compositionally biased region" description="Polar residues" evidence="2">
    <location>
        <begin position="122"/>
        <end position="133"/>
    </location>
</feature>
<dbReference type="InterPro" id="IPR038765">
    <property type="entry name" value="Papain-like_cys_pep_sf"/>
</dbReference>
<dbReference type="GO" id="GO:0035091">
    <property type="term" value="F:phosphatidylinositol binding"/>
    <property type="evidence" value="ECO:0007669"/>
    <property type="project" value="TreeGrafter"/>
</dbReference>
<dbReference type="AlphaFoldDB" id="A0A0V0SB65"/>
<dbReference type="GO" id="GO:0005737">
    <property type="term" value="C:cytoplasm"/>
    <property type="evidence" value="ECO:0007669"/>
    <property type="project" value="TreeGrafter"/>
</dbReference>
<dbReference type="CDD" id="cd02257">
    <property type="entry name" value="Peptidase_C19"/>
    <property type="match status" value="1"/>
</dbReference>
<dbReference type="EC" id="3.4.19.12" evidence="1"/>
<dbReference type="InterPro" id="IPR001394">
    <property type="entry name" value="Peptidase_C19_UCH"/>
</dbReference>
<proteinExistence type="inferred from homology"/>
<dbReference type="Proteomes" id="UP000054630">
    <property type="component" value="Unassembled WGS sequence"/>
</dbReference>
<name>A0A0V0SB65_9BILA</name>
<dbReference type="SUPFAM" id="SSF55961">
    <property type="entry name" value="Bet v1-like"/>
    <property type="match status" value="1"/>
</dbReference>
<feature type="region of interest" description="Disordered" evidence="2">
    <location>
        <begin position="540"/>
        <end position="565"/>
    </location>
</feature>
<evidence type="ECO:0000256" key="1">
    <source>
        <dbReference type="RuleBase" id="RU366025"/>
    </source>
</evidence>
<protein>
    <recommendedName>
        <fullName evidence="1">Ubiquitin carboxyl-terminal hydrolase</fullName>
        <ecNumber evidence="1">3.4.19.12</ecNumber>
    </recommendedName>
</protein>
<evidence type="ECO:0000256" key="2">
    <source>
        <dbReference type="SAM" id="MobiDB-lite"/>
    </source>
</evidence>
<dbReference type="GO" id="GO:0006508">
    <property type="term" value="P:proteolysis"/>
    <property type="evidence" value="ECO:0007669"/>
    <property type="project" value="UniProtKB-KW"/>
</dbReference>